<dbReference type="PANTHER" id="PTHR11361">
    <property type="entry name" value="DNA MISMATCH REPAIR PROTEIN MUTS FAMILY MEMBER"/>
    <property type="match status" value="1"/>
</dbReference>
<dbReference type="GO" id="GO:0030983">
    <property type="term" value="F:mismatched DNA binding"/>
    <property type="evidence" value="ECO:0007669"/>
    <property type="project" value="InterPro"/>
</dbReference>
<dbReference type="Pfam" id="PF05192">
    <property type="entry name" value="MutS_III"/>
    <property type="match status" value="1"/>
</dbReference>
<dbReference type="GO" id="GO:0005524">
    <property type="term" value="F:ATP binding"/>
    <property type="evidence" value="ECO:0007669"/>
    <property type="project" value="InterPro"/>
</dbReference>
<dbReference type="SMART" id="SM00533">
    <property type="entry name" value="MUTSd"/>
    <property type="match status" value="1"/>
</dbReference>
<dbReference type="AlphaFoldDB" id="X1NAJ6"/>
<dbReference type="GO" id="GO:0006298">
    <property type="term" value="P:mismatch repair"/>
    <property type="evidence" value="ECO:0007669"/>
    <property type="project" value="InterPro"/>
</dbReference>
<dbReference type="InterPro" id="IPR036187">
    <property type="entry name" value="DNA_mismatch_repair_MutS_sf"/>
</dbReference>
<dbReference type="Pfam" id="PF05190">
    <property type="entry name" value="MutS_IV"/>
    <property type="match status" value="1"/>
</dbReference>
<reference evidence="2" key="1">
    <citation type="journal article" date="2014" name="Front. Microbiol.">
        <title>High frequency of phylogenetically diverse reductive dehalogenase-homologous genes in deep subseafloor sedimentary metagenomes.</title>
        <authorList>
            <person name="Kawai M."/>
            <person name="Futagami T."/>
            <person name="Toyoda A."/>
            <person name="Takaki Y."/>
            <person name="Nishi S."/>
            <person name="Hori S."/>
            <person name="Arai W."/>
            <person name="Tsubouchi T."/>
            <person name="Morono Y."/>
            <person name="Uchiyama I."/>
            <person name="Ito T."/>
            <person name="Fujiyama A."/>
            <person name="Inagaki F."/>
            <person name="Takami H."/>
        </authorList>
    </citation>
    <scope>NUCLEOTIDE SEQUENCE</scope>
    <source>
        <strain evidence="2">Expedition CK06-06</strain>
    </source>
</reference>
<feature type="domain" description="DNA mismatch repair protein MutS core" evidence="1">
    <location>
        <begin position="1"/>
        <end position="232"/>
    </location>
</feature>
<dbReference type="InterPro" id="IPR007696">
    <property type="entry name" value="DNA_mismatch_repair_MutS_core"/>
</dbReference>
<dbReference type="InterPro" id="IPR027417">
    <property type="entry name" value="P-loop_NTPase"/>
</dbReference>
<dbReference type="EMBL" id="BARV01023809">
    <property type="protein sequence ID" value="GAI41017.1"/>
    <property type="molecule type" value="Genomic_DNA"/>
</dbReference>
<comment type="caution">
    <text evidence="2">The sequence shown here is derived from an EMBL/GenBank/DDBJ whole genome shotgun (WGS) entry which is preliminary data.</text>
</comment>
<dbReference type="PANTHER" id="PTHR11361:SF34">
    <property type="entry name" value="DNA MISMATCH REPAIR PROTEIN MSH1, MITOCHONDRIAL"/>
    <property type="match status" value="1"/>
</dbReference>
<accession>X1NAJ6</accession>
<feature type="non-terminal residue" evidence="2">
    <location>
        <position position="1"/>
    </location>
</feature>
<evidence type="ECO:0000313" key="2">
    <source>
        <dbReference type="EMBL" id="GAI41017.1"/>
    </source>
</evidence>
<sequence>TNARELVILRDSLTVIPRLKEVLEELRTESAGEQAGDMEVPPALVSLLQEALVDNPPLTIKEGGMFRSGYNSELDELHTLTRDGKNWISRFQETEIRRTGIKSLKVRYNKVFGYYIEVTRPNLSLVPDNYIPKQTLVNAERFITEELKSYENKVLGAQEKAAALEYKLFEEIREAVRKESPSIQRCAVAVGAIDALAALAEVALSNRYVKPEIESSDRLEIINGRHPVIERILVDERFVGNDTIMDGDENQIFIITGPNMAGKSTYIR</sequence>
<gene>
    <name evidence="2" type="ORF">S06H3_38988</name>
</gene>
<dbReference type="InterPro" id="IPR045076">
    <property type="entry name" value="MutS"/>
</dbReference>
<dbReference type="InterPro" id="IPR007861">
    <property type="entry name" value="DNA_mismatch_repair_MutS_clamp"/>
</dbReference>
<protein>
    <recommendedName>
        <fullName evidence="1">DNA mismatch repair protein MutS core domain-containing protein</fullName>
    </recommendedName>
</protein>
<dbReference type="GO" id="GO:0140664">
    <property type="term" value="F:ATP-dependent DNA damage sensor activity"/>
    <property type="evidence" value="ECO:0007669"/>
    <property type="project" value="InterPro"/>
</dbReference>
<organism evidence="2">
    <name type="scientific">marine sediment metagenome</name>
    <dbReference type="NCBI Taxonomy" id="412755"/>
    <lineage>
        <taxon>unclassified sequences</taxon>
        <taxon>metagenomes</taxon>
        <taxon>ecological metagenomes</taxon>
    </lineage>
</organism>
<name>X1NAJ6_9ZZZZ</name>
<dbReference type="Gene3D" id="3.40.50.300">
    <property type="entry name" value="P-loop containing nucleotide triphosphate hydrolases"/>
    <property type="match status" value="1"/>
</dbReference>
<dbReference type="SUPFAM" id="SSF48334">
    <property type="entry name" value="DNA repair protein MutS, domain III"/>
    <property type="match status" value="1"/>
</dbReference>
<dbReference type="Gene3D" id="1.10.1420.10">
    <property type="match status" value="1"/>
</dbReference>
<dbReference type="SUPFAM" id="SSF52540">
    <property type="entry name" value="P-loop containing nucleoside triphosphate hydrolases"/>
    <property type="match status" value="1"/>
</dbReference>
<feature type="non-terminal residue" evidence="2">
    <location>
        <position position="268"/>
    </location>
</feature>
<proteinExistence type="predicted"/>
<dbReference type="GO" id="GO:0005829">
    <property type="term" value="C:cytosol"/>
    <property type="evidence" value="ECO:0007669"/>
    <property type="project" value="TreeGrafter"/>
</dbReference>
<evidence type="ECO:0000259" key="1">
    <source>
        <dbReference type="SMART" id="SM00533"/>
    </source>
</evidence>